<organism evidence="3 4">
    <name type="scientific">Streptomyces piniterrae</name>
    <dbReference type="NCBI Taxonomy" id="2571125"/>
    <lineage>
        <taxon>Bacteria</taxon>
        <taxon>Bacillati</taxon>
        <taxon>Actinomycetota</taxon>
        <taxon>Actinomycetes</taxon>
        <taxon>Kitasatosporales</taxon>
        <taxon>Streptomycetaceae</taxon>
        <taxon>Streptomyces</taxon>
    </lineage>
</organism>
<evidence type="ECO:0000313" key="4">
    <source>
        <dbReference type="Proteomes" id="UP000308697"/>
    </source>
</evidence>
<feature type="signal peptide" evidence="1">
    <location>
        <begin position="1"/>
        <end position="27"/>
    </location>
</feature>
<evidence type="ECO:0000256" key="1">
    <source>
        <dbReference type="SAM" id="SignalP"/>
    </source>
</evidence>
<feature type="chain" id="PRO_5020436081" evidence="1">
    <location>
        <begin position="28"/>
        <end position="311"/>
    </location>
</feature>
<comment type="caution">
    <text evidence="3">The sequence shown here is derived from an EMBL/GenBank/DDBJ whole genome shotgun (WGS) entry which is preliminary data.</text>
</comment>
<keyword evidence="1" id="KW-0732">Signal</keyword>
<dbReference type="AlphaFoldDB" id="A0A4U0NVA3"/>
<dbReference type="RefSeq" id="WP_136737619.1">
    <property type="nucleotide sequence ID" value="NZ_SUMB01000001.1"/>
</dbReference>
<reference evidence="3 4" key="1">
    <citation type="submission" date="2019-04" db="EMBL/GenBank/DDBJ databases">
        <title>Streptomyces piniterrae sp. nov., a heliquinomycin-producing actinomycete isolated from rhizosphere soil of Pinus yunnanensis.</title>
        <authorList>
            <person name="Zhuang X."/>
            <person name="Zhao J."/>
        </authorList>
    </citation>
    <scope>NUCLEOTIDE SEQUENCE [LARGE SCALE GENOMIC DNA]</scope>
    <source>
        <strain evidence="4">jys28</strain>
    </source>
</reference>
<dbReference type="Proteomes" id="UP000308697">
    <property type="component" value="Unassembled WGS sequence"/>
</dbReference>
<proteinExistence type="predicted"/>
<keyword evidence="4" id="KW-1185">Reference proteome</keyword>
<sequence>MRVTTGTAMALCSSILGGTVLVGTAQAASTRYVPSVAQPTQCLAPLQGDWSLGPKDIPAKGTVGSLVKDYRRFGTYPTAKSFLDAWKKDDWTWSYPPNDGFSGSPTPVTLGAGTMLDRFGSTSGKFVSPVTSAKAVPYKERSIPPSNLQTYRNGDTYDVECNYHVYKVRTSVTGKQGGIAAAFGQPGGGTQIQLNQSVGQLLAANALEDVTPGRVRTPQRAVPKPAKPVTDRFSAHAALQRAGIPDEYYRIDSVHEPRLPATEYYRFRRVAGRWELSLNERGENRLIARYADESRAAQRLYRELVEQQRRG</sequence>
<accession>A0A4U0NVA3</accession>
<dbReference type="InterPro" id="IPR053024">
    <property type="entry name" value="Fungal_surface_NADase"/>
</dbReference>
<dbReference type="InterPro" id="IPR025331">
    <property type="entry name" value="TNT"/>
</dbReference>
<dbReference type="PANTHER" id="PTHR42059">
    <property type="entry name" value="TNT DOMAIN-CONTAINING PROTEIN"/>
    <property type="match status" value="1"/>
</dbReference>
<gene>
    <name evidence="3" type="ORF">FCH28_00290</name>
</gene>
<feature type="domain" description="TNT" evidence="2">
    <location>
        <begin position="109"/>
        <end position="210"/>
    </location>
</feature>
<protein>
    <submittedName>
        <fullName evidence="3">DUF4237 domain-containing protein</fullName>
    </submittedName>
</protein>
<dbReference type="OrthoDB" id="4745173at2"/>
<dbReference type="PANTHER" id="PTHR42059:SF1">
    <property type="entry name" value="TNT DOMAIN-CONTAINING PROTEIN"/>
    <property type="match status" value="1"/>
</dbReference>
<evidence type="ECO:0000259" key="2">
    <source>
        <dbReference type="Pfam" id="PF14021"/>
    </source>
</evidence>
<dbReference type="Pfam" id="PF14021">
    <property type="entry name" value="TNT"/>
    <property type="match status" value="1"/>
</dbReference>
<name>A0A4U0NVA3_9ACTN</name>
<dbReference type="EMBL" id="SUMB01000001">
    <property type="protein sequence ID" value="TJZ58666.1"/>
    <property type="molecule type" value="Genomic_DNA"/>
</dbReference>
<dbReference type="GO" id="GO:0050135">
    <property type="term" value="F:NADP+ nucleosidase activity"/>
    <property type="evidence" value="ECO:0007669"/>
    <property type="project" value="InterPro"/>
</dbReference>
<evidence type="ECO:0000313" key="3">
    <source>
        <dbReference type="EMBL" id="TJZ58666.1"/>
    </source>
</evidence>